<sequence>MVYHTLALLLASTLSVAFYLRLRIKRPIQHSTISSIHSLLKPANAPLDSLLHTRARPNERLVRAFALTNTFVKDDVLSHSLFRNRAQCLLNKASDWHRFKRIADHAVLSSLPSTLVRVDTFVQAVSLRVILIGLLGTEDAEDASFPPSSIETVSALITKLWALSKHPEPIDPILLPLLNHHLRALVPDTDAYPNPLDFVIPAWETMWRVVATTFAHVYKDDRFRRALEELHANPSMTQFRLQDCDPSAESMIIEAMRLHPPSKHISRLSSRLPSFLPHWMSSRFFETLHVADIWAVHYSSAIWGSSVETFDPSRHAVRTPEQEEGFLAFGYGRLQCVAKNWAPMAAAIILSSILAGVDENYRVEAGRGIGGRDGWEGWEIVALTTVPADAD</sequence>
<keyword evidence="2" id="KW-1185">Reference proteome</keyword>
<dbReference type="Pfam" id="PF00067">
    <property type="entry name" value="p450"/>
    <property type="match status" value="1"/>
</dbReference>
<dbReference type="OMA" id="SFETMWR"/>
<proteinExistence type="predicted"/>
<dbReference type="GO" id="GO:0004497">
    <property type="term" value="F:monooxygenase activity"/>
    <property type="evidence" value="ECO:0007669"/>
    <property type="project" value="InterPro"/>
</dbReference>
<dbReference type="GO" id="GO:0016705">
    <property type="term" value="F:oxidoreductase activity, acting on paired donors, with incorporation or reduction of molecular oxygen"/>
    <property type="evidence" value="ECO:0007669"/>
    <property type="project" value="InterPro"/>
</dbReference>
<name>A0A284R8A7_ARMOS</name>
<dbReference type="InterPro" id="IPR036396">
    <property type="entry name" value="Cyt_P450_sf"/>
</dbReference>
<dbReference type="InterPro" id="IPR001128">
    <property type="entry name" value="Cyt_P450"/>
</dbReference>
<evidence type="ECO:0000313" key="1">
    <source>
        <dbReference type="EMBL" id="SJL04957.1"/>
    </source>
</evidence>
<gene>
    <name evidence="1" type="ORF">ARMOST_08328</name>
</gene>
<dbReference type="STRING" id="47428.A0A284R8A7"/>
<dbReference type="GO" id="GO:0005506">
    <property type="term" value="F:iron ion binding"/>
    <property type="evidence" value="ECO:0007669"/>
    <property type="project" value="InterPro"/>
</dbReference>
<dbReference type="Proteomes" id="UP000219338">
    <property type="component" value="Unassembled WGS sequence"/>
</dbReference>
<dbReference type="GO" id="GO:0020037">
    <property type="term" value="F:heme binding"/>
    <property type="evidence" value="ECO:0007669"/>
    <property type="project" value="InterPro"/>
</dbReference>
<evidence type="ECO:0000313" key="2">
    <source>
        <dbReference type="Proteomes" id="UP000219338"/>
    </source>
</evidence>
<dbReference type="OrthoDB" id="10029320at2759"/>
<evidence type="ECO:0008006" key="3">
    <source>
        <dbReference type="Google" id="ProtNLM"/>
    </source>
</evidence>
<reference evidence="2" key="1">
    <citation type="journal article" date="2017" name="Nat. Ecol. Evol.">
        <title>Genome expansion and lineage-specific genetic innovations in the forest pathogenic fungi Armillaria.</title>
        <authorList>
            <person name="Sipos G."/>
            <person name="Prasanna A.N."/>
            <person name="Walter M.C."/>
            <person name="O'Connor E."/>
            <person name="Balint B."/>
            <person name="Krizsan K."/>
            <person name="Kiss B."/>
            <person name="Hess J."/>
            <person name="Varga T."/>
            <person name="Slot J."/>
            <person name="Riley R."/>
            <person name="Boka B."/>
            <person name="Rigling D."/>
            <person name="Barry K."/>
            <person name="Lee J."/>
            <person name="Mihaltcheva S."/>
            <person name="LaButti K."/>
            <person name="Lipzen A."/>
            <person name="Waldron R."/>
            <person name="Moloney N.M."/>
            <person name="Sperisen C."/>
            <person name="Kredics L."/>
            <person name="Vagvoelgyi C."/>
            <person name="Patrignani A."/>
            <person name="Fitzpatrick D."/>
            <person name="Nagy I."/>
            <person name="Doyle S."/>
            <person name="Anderson J.B."/>
            <person name="Grigoriev I.V."/>
            <person name="Gueldener U."/>
            <person name="Muensterkoetter M."/>
            <person name="Nagy L.G."/>
        </authorList>
    </citation>
    <scope>NUCLEOTIDE SEQUENCE [LARGE SCALE GENOMIC DNA]</scope>
    <source>
        <strain evidence="2">C18/9</strain>
    </source>
</reference>
<protein>
    <recommendedName>
        <fullName evidence="3">Cytochrome P450</fullName>
    </recommendedName>
</protein>
<dbReference type="SUPFAM" id="SSF48264">
    <property type="entry name" value="Cytochrome P450"/>
    <property type="match status" value="1"/>
</dbReference>
<dbReference type="AlphaFoldDB" id="A0A284R8A7"/>
<accession>A0A284R8A7</accession>
<dbReference type="EMBL" id="FUEG01000005">
    <property type="protein sequence ID" value="SJL04957.1"/>
    <property type="molecule type" value="Genomic_DNA"/>
</dbReference>
<dbReference type="Gene3D" id="1.10.630.10">
    <property type="entry name" value="Cytochrome P450"/>
    <property type="match status" value="1"/>
</dbReference>
<organism evidence="1 2">
    <name type="scientific">Armillaria ostoyae</name>
    <name type="common">Armillaria root rot fungus</name>
    <dbReference type="NCBI Taxonomy" id="47428"/>
    <lineage>
        <taxon>Eukaryota</taxon>
        <taxon>Fungi</taxon>
        <taxon>Dikarya</taxon>
        <taxon>Basidiomycota</taxon>
        <taxon>Agaricomycotina</taxon>
        <taxon>Agaricomycetes</taxon>
        <taxon>Agaricomycetidae</taxon>
        <taxon>Agaricales</taxon>
        <taxon>Marasmiineae</taxon>
        <taxon>Physalacriaceae</taxon>
        <taxon>Armillaria</taxon>
    </lineage>
</organism>